<comment type="similarity">
    <text evidence="8">Belongs to the cysteine-rich repeat secretory protein family. Plasmodesmata-located proteins (PDLD) subfamily.</text>
</comment>
<evidence type="ECO:0000313" key="11">
    <source>
        <dbReference type="EMBL" id="KAK4278116.1"/>
    </source>
</evidence>
<keyword evidence="4" id="KW-0677">Repeat</keyword>
<evidence type="ECO:0000256" key="6">
    <source>
        <dbReference type="ARBA" id="ARBA00023157"/>
    </source>
</evidence>
<dbReference type="Proteomes" id="UP001293593">
    <property type="component" value="Unassembled WGS sequence"/>
</dbReference>
<protein>
    <recommendedName>
        <fullName evidence="10">Gnk2-homologous domain-containing protein</fullName>
    </recommendedName>
</protein>
<keyword evidence="6" id="KW-1015">Disulfide bond</keyword>
<keyword evidence="2" id="KW-0945">Host-virus interaction</keyword>
<dbReference type="Gene3D" id="3.30.430.20">
    <property type="entry name" value="Gnk2 domain, C-X8-C-X2-C motif"/>
    <property type="match status" value="1"/>
</dbReference>
<evidence type="ECO:0000256" key="7">
    <source>
        <dbReference type="ARBA" id="ARBA00024184"/>
    </source>
</evidence>
<organism evidence="11 12">
    <name type="scientific">Acacia crassicarpa</name>
    <name type="common">northern wattle</name>
    <dbReference type="NCBI Taxonomy" id="499986"/>
    <lineage>
        <taxon>Eukaryota</taxon>
        <taxon>Viridiplantae</taxon>
        <taxon>Streptophyta</taxon>
        <taxon>Embryophyta</taxon>
        <taxon>Tracheophyta</taxon>
        <taxon>Spermatophyta</taxon>
        <taxon>Magnoliopsida</taxon>
        <taxon>eudicotyledons</taxon>
        <taxon>Gunneridae</taxon>
        <taxon>Pentapetalae</taxon>
        <taxon>rosids</taxon>
        <taxon>fabids</taxon>
        <taxon>Fabales</taxon>
        <taxon>Fabaceae</taxon>
        <taxon>Caesalpinioideae</taxon>
        <taxon>mimosoid clade</taxon>
        <taxon>Acacieae</taxon>
        <taxon>Acacia</taxon>
    </lineage>
</organism>
<evidence type="ECO:0000256" key="2">
    <source>
        <dbReference type="ARBA" id="ARBA00022581"/>
    </source>
</evidence>
<dbReference type="InterPro" id="IPR038408">
    <property type="entry name" value="GNK2_sf"/>
</dbReference>
<reference evidence="11" key="1">
    <citation type="submission" date="2023-10" db="EMBL/GenBank/DDBJ databases">
        <title>Chromosome-level genome of the transformable northern wattle, Acacia crassicarpa.</title>
        <authorList>
            <person name="Massaro I."/>
            <person name="Sinha N.R."/>
            <person name="Poethig S."/>
            <person name="Leichty A.R."/>
        </authorList>
    </citation>
    <scope>NUCLEOTIDE SEQUENCE</scope>
    <source>
        <strain evidence="11">Acra3RX</strain>
        <tissue evidence="11">Leaf</tissue>
    </source>
</reference>
<feature type="signal peptide" evidence="9">
    <location>
        <begin position="1"/>
        <end position="27"/>
    </location>
</feature>
<evidence type="ECO:0000259" key="10">
    <source>
        <dbReference type="PROSITE" id="PS51473"/>
    </source>
</evidence>
<dbReference type="InterPro" id="IPR051378">
    <property type="entry name" value="Cell2Cell_Antifungal"/>
</dbReference>
<evidence type="ECO:0000256" key="9">
    <source>
        <dbReference type="SAM" id="SignalP"/>
    </source>
</evidence>
<dbReference type="CDD" id="cd23509">
    <property type="entry name" value="Gnk2-like"/>
    <property type="match status" value="1"/>
</dbReference>
<name>A0AAE1JZQ4_9FABA</name>
<evidence type="ECO:0000256" key="3">
    <source>
        <dbReference type="ARBA" id="ARBA00022729"/>
    </source>
</evidence>
<dbReference type="EMBL" id="JAWXYG010000003">
    <property type="protein sequence ID" value="KAK4278116.1"/>
    <property type="molecule type" value="Genomic_DNA"/>
</dbReference>
<sequence length="158" mass="17642">MLQPHKLLSLIITSLLWSWCTLNGVVSDPQTHLLSQECTPTSLLVSNFSIVMKSLNATFRDVRKQIITQNKYFATAQQDNGENPVTALFQCRNYLSVHDCVTCCDVAAAQIRNCPAAGGHVVYNGCFLRYNLSLYMIINALLHAHLNQHIQGAHNRSV</sequence>
<accession>A0AAE1JZQ4</accession>
<evidence type="ECO:0000313" key="12">
    <source>
        <dbReference type="Proteomes" id="UP001293593"/>
    </source>
</evidence>
<dbReference type="PANTHER" id="PTHR32080:SF27">
    <property type="entry name" value="OS01G0548750 PROTEIN"/>
    <property type="match status" value="1"/>
</dbReference>
<dbReference type="PANTHER" id="PTHR32080">
    <property type="entry name" value="ANTIFUNGAL PROTEIN GINKBILOBIN-2-LIKE"/>
    <property type="match status" value="1"/>
</dbReference>
<proteinExistence type="inferred from homology"/>
<dbReference type="Pfam" id="PF01657">
    <property type="entry name" value="Stress-antifung"/>
    <property type="match status" value="1"/>
</dbReference>
<dbReference type="GO" id="GO:0009506">
    <property type="term" value="C:plasmodesma"/>
    <property type="evidence" value="ECO:0007669"/>
    <property type="project" value="UniProtKB-SubCell"/>
</dbReference>
<keyword evidence="3 9" id="KW-0732">Signal</keyword>
<gene>
    <name evidence="11" type="ORF">QN277_016007</name>
</gene>
<evidence type="ECO:0000256" key="5">
    <source>
        <dbReference type="ARBA" id="ARBA00022949"/>
    </source>
</evidence>
<evidence type="ECO:0000256" key="4">
    <source>
        <dbReference type="ARBA" id="ARBA00022737"/>
    </source>
</evidence>
<comment type="caution">
    <text evidence="11">The sequence shown here is derived from an EMBL/GenBank/DDBJ whole genome shotgun (WGS) entry which is preliminary data.</text>
</comment>
<dbReference type="PROSITE" id="PS51473">
    <property type="entry name" value="GNK2"/>
    <property type="match status" value="1"/>
</dbReference>
<dbReference type="InterPro" id="IPR002902">
    <property type="entry name" value="GNK2"/>
</dbReference>
<evidence type="ECO:0000256" key="8">
    <source>
        <dbReference type="ARBA" id="ARBA00038393"/>
    </source>
</evidence>
<feature type="chain" id="PRO_5042244657" description="Gnk2-homologous domain-containing protein" evidence="9">
    <location>
        <begin position="28"/>
        <end position="158"/>
    </location>
</feature>
<keyword evidence="5" id="KW-0965">Cell junction</keyword>
<dbReference type="GO" id="GO:0005886">
    <property type="term" value="C:plasma membrane"/>
    <property type="evidence" value="ECO:0007669"/>
    <property type="project" value="UniProtKB-SubCell"/>
</dbReference>
<comment type="subcellular location">
    <subcellularLocation>
        <location evidence="7">Cell junction</location>
        <location evidence="7">Plasmodesma</location>
    </subcellularLocation>
    <subcellularLocation>
        <location evidence="1">Cell membrane</location>
        <topology evidence="1">Single-pass type I membrane protein</topology>
    </subcellularLocation>
</comment>
<evidence type="ECO:0000256" key="1">
    <source>
        <dbReference type="ARBA" id="ARBA00004251"/>
    </source>
</evidence>
<keyword evidence="12" id="KW-1185">Reference proteome</keyword>
<dbReference type="AlphaFoldDB" id="A0AAE1JZQ4"/>
<feature type="domain" description="Gnk2-homologous" evidence="10">
    <location>
        <begin position="33"/>
        <end position="135"/>
    </location>
</feature>